<protein>
    <submittedName>
        <fullName evidence="2">Uncharacterized protein</fullName>
    </submittedName>
</protein>
<accession>A0AAQ3SDM0</accession>
<proteinExistence type="predicted"/>
<evidence type="ECO:0000256" key="1">
    <source>
        <dbReference type="SAM" id="MobiDB-lite"/>
    </source>
</evidence>
<reference evidence="2 3" key="1">
    <citation type="submission" date="2024-02" db="EMBL/GenBank/DDBJ databases">
        <title>High-quality chromosome-scale genome assembly of Pensacola bahiagrass (Paspalum notatum Flugge var. saurae).</title>
        <authorList>
            <person name="Vega J.M."/>
            <person name="Podio M."/>
            <person name="Orjuela J."/>
            <person name="Siena L.A."/>
            <person name="Pessino S.C."/>
            <person name="Combes M.C."/>
            <person name="Mariac C."/>
            <person name="Albertini E."/>
            <person name="Pupilli F."/>
            <person name="Ortiz J.P.A."/>
            <person name="Leblanc O."/>
        </authorList>
    </citation>
    <scope>NUCLEOTIDE SEQUENCE [LARGE SCALE GENOMIC DNA]</scope>
    <source>
        <strain evidence="2">R1</strain>
        <tissue evidence="2">Leaf</tissue>
    </source>
</reference>
<dbReference type="EMBL" id="CP144745">
    <property type="protein sequence ID" value="WVZ51533.1"/>
    <property type="molecule type" value="Genomic_DNA"/>
</dbReference>
<keyword evidence="3" id="KW-1185">Reference proteome</keyword>
<feature type="compositionally biased region" description="Polar residues" evidence="1">
    <location>
        <begin position="30"/>
        <end position="40"/>
    </location>
</feature>
<dbReference type="AlphaFoldDB" id="A0AAQ3SDM0"/>
<gene>
    <name evidence="2" type="ORF">U9M48_002670</name>
</gene>
<organism evidence="2 3">
    <name type="scientific">Paspalum notatum var. saurae</name>
    <dbReference type="NCBI Taxonomy" id="547442"/>
    <lineage>
        <taxon>Eukaryota</taxon>
        <taxon>Viridiplantae</taxon>
        <taxon>Streptophyta</taxon>
        <taxon>Embryophyta</taxon>
        <taxon>Tracheophyta</taxon>
        <taxon>Spermatophyta</taxon>
        <taxon>Magnoliopsida</taxon>
        <taxon>Liliopsida</taxon>
        <taxon>Poales</taxon>
        <taxon>Poaceae</taxon>
        <taxon>PACMAD clade</taxon>
        <taxon>Panicoideae</taxon>
        <taxon>Andropogonodae</taxon>
        <taxon>Paspaleae</taxon>
        <taxon>Paspalinae</taxon>
        <taxon>Paspalum</taxon>
    </lineage>
</organism>
<sequence length="132" mass="14909">IQEFTVAELIGSLGVEEKVRAKDIHPKGQEGNSSANMVQKENSKFTKKAKGRKGFLHLNGKWTVQLKNVQHVPSINKNLVSSFLLYKEGYKLVFESNKCMISKYGTFVRKGYESGGLFRLSLVEFCNNLVNH</sequence>
<feature type="non-terminal residue" evidence="2">
    <location>
        <position position="1"/>
    </location>
</feature>
<dbReference type="PANTHER" id="PTHR47592:SF27">
    <property type="entry name" value="OS08G0421700 PROTEIN"/>
    <property type="match status" value="1"/>
</dbReference>
<evidence type="ECO:0000313" key="3">
    <source>
        <dbReference type="Proteomes" id="UP001341281"/>
    </source>
</evidence>
<evidence type="ECO:0000313" key="2">
    <source>
        <dbReference type="EMBL" id="WVZ51533.1"/>
    </source>
</evidence>
<dbReference type="Proteomes" id="UP001341281">
    <property type="component" value="Chromosome 01"/>
</dbReference>
<feature type="region of interest" description="Disordered" evidence="1">
    <location>
        <begin position="21"/>
        <end position="50"/>
    </location>
</feature>
<name>A0AAQ3SDM0_PASNO</name>
<dbReference type="PANTHER" id="PTHR47592">
    <property type="entry name" value="PBF68 PROTEIN"/>
    <property type="match status" value="1"/>
</dbReference>
<feature type="non-terminal residue" evidence="2">
    <location>
        <position position="132"/>
    </location>
</feature>